<comment type="similarity">
    <text evidence="2">Belongs to the OmpP1/FadL family.</text>
</comment>
<dbReference type="STRING" id="137658.SAMN05216186_11844"/>
<accession>A0A1G9J3D8</accession>
<evidence type="ECO:0000256" key="6">
    <source>
        <dbReference type="ARBA" id="ARBA00023136"/>
    </source>
</evidence>
<dbReference type="EMBL" id="FNFD01000018">
    <property type="protein sequence ID" value="SDL32010.1"/>
    <property type="molecule type" value="Genomic_DNA"/>
</dbReference>
<keyword evidence="7" id="KW-0998">Cell outer membrane</keyword>
<keyword evidence="6" id="KW-0472">Membrane</keyword>
<sequence>MALFSPLSFAITDEEGTAGMQFNFSNPGARSLSMAGAFVALADDATAAYANPAGLTQLSRREFSAEGRYYDYSTPHLSDGRLPTDGSFMDVLSYGTSESSSSGAAFLSMVFPFEQATLAIYRHEVMDFNTQFAFETEGVNPAAFKSDIDLKDVSYGVSAGVALGERLRLGAGLVWHEFSIDSETVRDTNFGTASIQTQKGKDSGLGYILGMRYLITDDLSVGAVYRRSPRLRYQARSLSLDPVSQGPEPIEVMRKHSDFDIPDVWGVGVSYRFNEALTVNLDINRVLYSQLTRNITSAFDSTTASDALLSTLKLSDGTEIRLGGEYVFVDLPVPLSIRAGVWRDPEHIIHYHGDDPSSIESRIFSASTGDQTHYTFGMGLAFEQFSIDFGADLSKYYDTYSLAAVARF</sequence>
<keyword evidence="9" id="KW-1185">Reference proteome</keyword>
<gene>
    <name evidence="8" type="ORF">SAMN05216186_11844</name>
</gene>
<evidence type="ECO:0000256" key="2">
    <source>
        <dbReference type="ARBA" id="ARBA00008163"/>
    </source>
</evidence>
<evidence type="ECO:0000256" key="4">
    <source>
        <dbReference type="ARBA" id="ARBA00022692"/>
    </source>
</evidence>
<evidence type="ECO:0000256" key="5">
    <source>
        <dbReference type="ARBA" id="ARBA00022729"/>
    </source>
</evidence>
<keyword evidence="4" id="KW-0812">Transmembrane</keyword>
<dbReference type="PANTHER" id="PTHR35093:SF8">
    <property type="entry name" value="OUTER MEMBRANE PROTEIN NMB0088-RELATED"/>
    <property type="match status" value="1"/>
</dbReference>
<name>A0A1G9J3D8_9PSED</name>
<evidence type="ECO:0000313" key="9">
    <source>
        <dbReference type="Proteomes" id="UP000198706"/>
    </source>
</evidence>
<protein>
    <submittedName>
        <fullName evidence="8">Long-chain fatty acid transport protein</fullName>
    </submittedName>
</protein>
<dbReference type="Pfam" id="PF03349">
    <property type="entry name" value="Toluene_X"/>
    <property type="match status" value="1"/>
</dbReference>
<dbReference type="AlphaFoldDB" id="A0A1G9J3D8"/>
<evidence type="ECO:0000256" key="3">
    <source>
        <dbReference type="ARBA" id="ARBA00022452"/>
    </source>
</evidence>
<organism evidence="8 9">
    <name type="scientific">Pseudomonas indica</name>
    <dbReference type="NCBI Taxonomy" id="137658"/>
    <lineage>
        <taxon>Bacteria</taxon>
        <taxon>Pseudomonadati</taxon>
        <taxon>Pseudomonadota</taxon>
        <taxon>Gammaproteobacteria</taxon>
        <taxon>Pseudomonadales</taxon>
        <taxon>Pseudomonadaceae</taxon>
        <taxon>Pseudomonas</taxon>
    </lineage>
</organism>
<keyword evidence="5" id="KW-0732">Signal</keyword>
<evidence type="ECO:0000256" key="7">
    <source>
        <dbReference type="ARBA" id="ARBA00023237"/>
    </source>
</evidence>
<dbReference type="PANTHER" id="PTHR35093">
    <property type="entry name" value="OUTER MEMBRANE PROTEIN NMB0088-RELATED"/>
    <property type="match status" value="1"/>
</dbReference>
<proteinExistence type="inferred from homology"/>
<dbReference type="GO" id="GO:0015483">
    <property type="term" value="F:long-chain fatty acid transporting porin activity"/>
    <property type="evidence" value="ECO:0007669"/>
    <property type="project" value="TreeGrafter"/>
</dbReference>
<reference evidence="8 9" key="1">
    <citation type="submission" date="2016-10" db="EMBL/GenBank/DDBJ databases">
        <authorList>
            <person name="de Groot N.N."/>
        </authorList>
    </citation>
    <scope>NUCLEOTIDE SEQUENCE [LARGE SCALE GENOMIC DNA]</scope>
    <source>
        <strain evidence="8 9">JCM 21544</strain>
    </source>
</reference>
<dbReference type="InterPro" id="IPR005017">
    <property type="entry name" value="OMPP1/FadL/TodX"/>
</dbReference>
<comment type="subcellular location">
    <subcellularLocation>
        <location evidence="1">Cell outer membrane</location>
        <topology evidence="1">Multi-pass membrane protein</topology>
    </subcellularLocation>
</comment>
<evidence type="ECO:0000256" key="1">
    <source>
        <dbReference type="ARBA" id="ARBA00004571"/>
    </source>
</evidence>
<dbReference type="Proteomes" id="UP000198706">
    <property type="component" value="Unassembled WGS sequence"/>
</dbReference>
<dbReference type="Gene3D" id="2.40.160.60">
    <property type="entry name" value="Outer membrane protein transport protein (OMPP1/FadL/TodX)"/>
    <property type="match status" value="1"/>
</dbReference>
<dbReference type="GO" id="GO:0009279">
    <property type="term" value="C:cell outer membrane"/>
    <property type="evidence" value="ECO:0007669"/>
    <property type="project" value="UniProtKB-SubCell"/>
</dbReference>
<keyword evidence="3" id="KW-1134">Transmembrane beta strand</keyword>
<evidence type="ECO:0000313" key="8">
    <source>
        <dbReference type="EMBL" id="SDL32010.1"/>
    </source>
</evidence>
<dbReference type="SUPFAM" id="SSF56935">
    <property type="entry name" value="Porins"/>
    <property type="match status" value="1"/>
</dbReference>